<organism evidence="1 2">
    <name type="scientific">Ditylenchus destructor</name>
    <dbReference type="NCBI Taxonomy" id="166010"/>
    <lineage>
        <taxon>Eukaryota</taxon>
        <taxon>Metazoa</taxon>
        <taxon>Ecdysozoa</taxon>
        <taxon>Nematoda</taxon>
        <taxon>Chromadorea</taxon>
        <taxon>Rhabditida</taxon>
        <taxon>Tylenchina</taxon>
        <taxon>Tylenchomorpha</taxon>
        <taxon>Sphaerularioidea</taxon>
        <taxon>Anguinidae</taxon>
        <taxon>Anguininae</taxon>
        <taxon>Ditylenchus</taxon>
    </lineage>
</organism>
<protein>
    <submittedName>
        <fullName evidence="1">Uncharacterized protein</fullName>
    </submittedName>
</protein>
<evidence type="ECO:0000313" key="2">
    <source>
        <dbReference type="Proteomes" id="UP001201812"/>
    </source>
</evidence>
<comment type="caution">
    <text evidence="1">The sequence shown here is derived from an EMBL/GenBank/DDBJ whole genome shotgun (WGS) entry which is preliminary data.</text>
</comment>
<evidence type="ECO:0000313" key="1">
    <source>
        <dbReference type="EMBL" id="KAI1694540.1"/>
    </source>
</evidence>
<reference evidence="1" key="1">
    <citation type="submission" date="2022-01" db="EMBL/GenBank/DDBJ databases">
        <title>Genome Sequence Resource for Two Populations of Ditylenchus destructor, the Migratory Endoparasitic Phytonematode.</title>
        <authorList>
            <person name="Zhang H."/>
            <person name="Lin R."/>
            <person name="Xie B."/>
        </authorList>
    </citation>
    <scope>NUCLEOTIDE SEQUENCE</scope>
    <source>
        <strain evidence="1">BazhouSP</strain>
    </source>
</reference>
<dbReference type="Proteomes" id="UP001201812">
    <property type="component" value="Unassembled WGS sequence"/>
</dbReference>
<dbReference type="AlphaFoldDB" id="A0AAD4MHB9"/>
<name>A0AAD4MHB9_9BILA</name>
<keyword evidence="2" id="KW-1185">Reference proteome</keyword>
<dbReference type="EMBL" id="JAKKPZ010000499">
    <property type="protein sequence ID" value="KAI1694540.1"/>
    <property type="molecule type" value="Genomic_DNA"/>
</dbReference>
<accession>A0AAD4MHB9</accession>
<gene>
    <name evidence="1" type="ORF">DdX_20064</name>
</gene>
<proteinExistence type="predicted"/>
<sequence>MPIILDRCKKELKNSSKIKGALKLWLAQQYGTLSELQEEFATKCKCIQDVQKLKSEPEFDLLDDKMRALILESISK</sequence>